<feature type="compositionally biased region" description="Basic and acidic residues" evidence="4">
    <location>
        <begin position="1367"/>
        <end position="1379"/>
    </location>
</feature>
<feature type="region of interest" description="Disordered" evidence="4">
    <location>
        <begin position="1161"/>
        <end position="1426"/>
    </location>
</feature>
<feature type="compositionally biased region" description="Basic and acidic residues" evidence="4">
    <location>
        <begin position="1222"/>
        <end position="1255"/>
    </location>
</feature>
<feature type="compositionally biased region" description="Polar residues" evidence="4">
    <location>
        <begin position="701"/>
        <end position="715"/>
    </location>
</feature>
<keyword evidence="1" id="KW-0677">Repeat</keyword>
<feature type="compositionally biased region" description="Basic and acidic residues" evidence="4">
    <location>
        <begin position="667"/>
        <end position="677"/>
    </location>
</feature>
<organism evidence="6 7">
    <name type="scientific">Candida boidinii</name>
    <name type="common">Yeast</name>
    <dbReference type="NCBI Taxonomy" id="5477"/>
    <lineage>
        <taxon>Eukaryota</taxon>
        <taxon>Fungi</taxon>
        <taxon>Dikarya</taxon>
        <taxon>Ascomycota</taxon>
        <taxon>Saccharomycotina</taxon>
        <taxon>Pichiomycetes</taxon>
        <taxon>Pichiales</taxon>
        <taxon>Pichiaceae</taxon>
        <taxon>Ogataea</taxon>
        <taxon>Ogataea/Candida clade</taxon>
    </lineage>
</organism>
<feature type="compositionally biased region" description="Polar residues" evidence="4">
    <location>
        <begin position="377"/>
        <end position="386"/>
    </location>
</feature>
<feature type="compositionally biased region" description="Low complexity" evidence="4">
    <location>
        <begin position="1667"/>
        <end position="1687"/>
    </location>
</feature>
<accession>A0A9W6ST80</accession>
<feature type="compositionally biased region" description="Low complexity" evidence="4">
    <location>
        <begin position="139"/>
        <end position="164"/>
    </location>
</feature>
<feature type="region of interest" description="Disordered" evidence="4">
    <location>
        <begin position="1122"/>
        <end position="1144"/>
    </location>
</feature>
<feature type="repeat" description="ANK" evidence="3">
    <location>
        <begin position="1063"/>
        <end position="1095"/>
    </location>
</feature>
<dbReference type="EMBL" id="BSXN01000042">
    <property type="protein sequence ID" value="GME66805.1"/>
    <property type="molecule type" value="Genomic_DNA"/>
</dbReference>
<name>A0A9W6ST80_CANBO</name>
<dbReference type="Pfam" id="PF12796">
    <property type="entry name" value="Ank_2"/>
    <property type="match status" value="2"/>
</dbReference>
<feature type="compositionally biased region" description="Low complexity" evidence="4">
    <location>
        <begin position="435"/>
        <end position="454"/>
    </location>
</feature>
<evidence type="ECO:0000256" key="1">
    <source>
        <dbReference type="ARBA" id="ARBA00022737"/>
    </source>
</evidence>
<dbReference type="PRINTS" id="PR01415">
    <property type="entry name" value="ANKYRIN"/>
</dbReference>
<evidence type="ECO:0000256" key="4">
    <source>
        <dbReference type="SAM" id="MobiDB-lite"/>
    </source>
</evidence>
<dbReference type="PANTHER" id="PTHR24171:SF8">
    <property type="entry name" value="BRCA1-ASSOCIATED RING DOMAIN PROTEIN 1"/>
    <property type="match status" value="1"/>
</dbReference>
<feature type="compositionally biased region" description="Basic and acidic residues" evidence="4">
    <location>
        <begin position="1126"/>
        <end position="1141"/>
    </location>
</feature>
<feature type="region of interest" description="Disordered" evidence="4">
    <location>
        <begin position="1"/>
        <end position="290"/>
    </location>
</feature>
<feature type="compositionally biased region" description="Polar residues" evidence="4">
    <location>
        <begin position="1356"/>
        <end position="1366"/>
    </location>
</feature>
<evidence type="ECO:0000313" key="6">
    <source>
        <dbReference type="EMBL" id="GME66805.1"/>
    </source>
</evidence>
<feature type="region of interest" description="Disordered" evidence="4">
    <location>
        <begin position="1667"/>
        <end position="1688"/>
    </location>
</feature>
<feature type="compositionally biased region" description="Polar residues" evidence="4">
    <location>
        <begin position="587"/>
        <end position="596"/>
    </location>
</feature>
<feature type="repeat" description="ANK" evidence="3">
    <location>
        <begin position="1097"/>
        <end position="1129"/>
    </location>
</feature>
<feature type="compositionally biased region" description="Low complexity" evidence="4">
    <location>
        <begin position="111"/>
        <end position="127"/>
    </location>
</feature>
<feature type="compositionally biased region" description="Polar residues" evidence="4">
    <location>
        <begin position="356"/>
        <end position="367"/>
    </location>
</feature>
<feature type="region of interest" description="Disordered" evidence="4">
    <location>
        <begin position="585"/>
        <end position="809"/>
    </location>
</feature>
<feature type="compositionally biased region" description="Basic and acidic residues" evidence="4">
    <location>
        <begin position="387"/>
        <end position="418"/>
    </location>
</feature>
<feature type="region of interest" description="Disordered" evidence="4">
    <location>
        <begin position="950"/>
        <end position="1021"/>
    </location>
</feature>
<feature type="compositionally biased region" description="Basic and acidic residues" evidence="4">
    <location>
        <begin position="758"/>
        <end position="769"/>
    </location>
</feature>
<feature type="compositionally biased region" description="Low complexity" evidence="4">
    <location>
        <begin position="1171"/>
        <end position="1181"/>
    </location>
</feature>
<feature type="compositionally biased region" description="Basic and acidic residues" evidence="4">
    <location>
        <begin position="339"/>
        <end position="353"/>
    </location>
</feature>
<feature type="domain" description="DUF7593" evidence="5">
    <location>
        <begin position="1552"/>
        <end position="1642"/>
    </location>
</feature>
<feature type="compositionally biased region" description="Basic and acidic residues" evidence="4">
    <location>
        <begin position="1412"/>
        <end position="1426"/>
    </location>
</feature>
<feature type="compositionally biased region" description="Polar residues" evidence="4">
    <location>
        <begin position="650"/>
        <end position="661"/>
    </location>
</feature>
<feature type="compositionally biased region" description="Basic and acidic residues" evidence="4">
    <location>
        <begin position="1161"/>
        <end position="1170"/>
    </location>
</feature>
<dbReference type="SMART" id="SM00248">
    <property type="entry name" value="ANK"/>
    <property type="match status" value="5"/>
</dbReference>
<comment type="caution">
    <text evidence="6">The sequence shown here is derived from an EMBL/GenBank/DDBJ whole genome shotgun (WGS) entry which is preliminary data.</text>
</comment>
<sequence>MGSHSKHYNSYYNSHGGYNNNSGGYNNNNSNNPNSGNNNNNNNNNNSNNNNINNNNPNSADNHTKNSGSQAPHGSGKSSSNDYYHGGYNNHHYNSNHYHHRQHHPEEMGRSNSNSNINSNSKYSNSNKQMYNTGSYGYSSLSNSHSSHHPPNANSSSHLPNLSSGGANLNRENPYSKRNRKHRDMPTIYDSLGKPINNVNNHNSNNNNTDNNSSSHATNQSSSGLVKNIQPNYSYPPSISRSNSNISKSKNESTVRGSDIATKKSSPSSVTSASDSVMPVAESSSSRLPIATANTNAVQKQESGHQLSKKIESEQKIFNADKQETGKIPKDISPSKFSDSSKEIPSEKSKSKDIPNTLSQSKESATAKNDHKPLKTYSASVPSVTKNSEKVHVEPLSKSNSEEKNSSKSSSKESDKSPVIESGRPSVSDPKKSSSAEARAISISTTSNSSSSIPIKKEKSNVSSLNSKSGSLPSLNSKSTSSIASLNSKSSSLPSLNSRPSLHSKSSLNIKASLNSKPSAIPSLNSKPLLSTSSSSHDIKEKRRKSITIVSTPSSSLSPSTSSSSSASATSSTVAMLTANKALSAVSKASGSLSQTKKVEDISKEKDRDEVAKIKNESESDIKTKSEAEKNYEPEKDSGIKKDHEGEKASFSSESGTNREITTLRKSHNEENKKVSSESELSTPSSASLKSPSDKLKIPKRSTTNPEFYTENHVSSSHRRKRPPSFGSSDSEINTDVEESIPLPSRKTRKLIKAMNKTKNDGSDDERKLSSSNNHSLKSRSVSRSESPIGKKEQNHQTRKFSSKAGKDASGRSLLQRVCAKGNYKEAQSLIKMGANVNESDYAGNTPLHEAALEGFSSIVNLLLDHGADINKQSGYMDLDTALIDAASNLHLDVVSILLERGADPTLVNVQGDTALDALDRDRDINDLEDEDLEDYKKLKKLLAKETRKFRENNNNSGASNSISGSNNSSSANRSSSRENSQNNNSNSNKSSSNYNSDGDNVSKKNSSSANKHSQKHNDAKDDIIAPIFDLGFVSKKGQTELFKRVADNDVTYVANYVSTMKPPSSLLCVAAKHGHTEIASLLLAFGADIDYVDRNTGKSPLMFSVGKNHYETVKLLLNNDPNPFQKDKQGRTAVDLAKESDLEDDREVEALEKYISNWRVKQEDSRGSEKTGTSGTSTSRNENKKEKKRKIRAVVHDSDSEEDDGEEDLNDQDDNNEESFEDKSEINKEKTSDKPVDKKPKVQLDDLSGHHDKNNSSSSSNMEKHRSTKKQKKAVSESSDHIENPENAVKIERQESLEKSKNHEDPETRKPKVEVGTETVTESENLKTSNSFHDLSSVPVVKSLSGSPPVTSSSDTKSASPTHQLDSSKKLTFLKDLKPMNSLSSLKSKVELSDSNENKIDSQKENPSLNVKDRERTPIEEDLELKKAREAEAQKKKAALELQRLQRKKARQQQIANSIAAMEKKREEERREAELREEEKRLKQQQEDERKRQKAIEDAKLEAQRREVLLKLRIRSFYPIGLRQAVFGSVPPIETLRNYLPLYVYSIDGVKYCSDIQLAILLGIENLHNTFPQWERKSMSSIEKSRLWNFLWPMIGSPTAHKGALNSTVVTKEYYETEERNFKQIVLHWIKLDDLVTLLDNDVRFENLKSLLGENSIVEIMNVPTPSSGSSLSSLSTSGSSGSSGSIPEITDTDYKLILSNPSFKSPLRNFSKRIW</sequence>
<reference evidence="6" key="1">
    <citation type="submission" date="2023-04" db="EMBL/GenBank/DDBJ databases">
        <title>Candida boidinii NBRC 10035.</title>
        <authorList>
            <person name="Ichikawa N."/>
            <person name="Sato H."/>
            <person name="Tonouchi N."/>
        </authorList>
    </citation>
    <scope>NUCLEOTIDE SEQUENCE</scope>
    <source>
        <strain evidence="6">NBRC 10035</strain>
    </source>
</reference>
<evidence type="ECO:0000256" key="3">
    <source>
        <dbReference type="PROSITE-ProRule" id="PRU00023"/>
    </source>
</evidence>
<dbReference type="Pfam" id="PF24513">
    <property type="entry name" value="DUF7593"/>
    <property type="match status" value="1"/>
</dbReference>
<dbReference type="Proteomes" id="UP001165120">
    <property type="component" value="Unassembled WGS sequence"/>
</dbReference>
<feature type="compositionally biased region" description="Low complexity" evidence="4">
    <location>
        <begin position="523"/>
        <end position="536"/>
    </location>
</feature>
<feature type="compositionally biased region" description="Polar residues" evidence="4">
    <location>
        <begin position="128"/>
        <end position="138"/>
    </location>
</feature>
<evidence type="ECO:0000259" key="5">
    <source>
        <dbReference type="Pfam" id="PF24513"/>
    </source>
</evidence>
<feature type="compositionally biased region" description="Low complexity" evidence="4">
    <location>
        <begin position="197"/>
        <end position="223"/>
    </location>
</feature>
<dbReference type="Pfam" id="PF00023">
    <property type="entry name" value="Ank"/>
    <property type="match status" value="1"/>
</dbReference>
<feature type="compositionally biased region" description="Low complexity" evidence="4">
    <location>
        <begin position="263"/>
        <end position="277"/>
    </location>
</feature>
<dbReference type="Gene3D" id="1.25.40.20">
    <property type="entry name" value="Ankyrin repeat-containing domain"/>
    <property type="match status" value="2"/>
</dbReference>
<feature type="compositionally biased region" description="Basic and acidic residues" evidence="4">
    <location>
        <begin position="1389"/>
        <end position="1405"/>
    </location>
</feature>
<dbReference type="PROSITE" id="PS50297">
    <property type="entry name" value="ANK_REP_REGION"/>
    <property type="match status" value="2"/>
</dbReference>
<feature type="compositionally biased region" description="Basic and acidic residues" evidence="4">
    <location>
        <begin position="597"/>
        <end position="648"/>
    </location>
</feature>
<protein>
    <submittedName>
        <fullName evidence="6">Unnamed protein product</fullName>
    </submittedName>
</protein>
<feature type="compositionally biased region" description="Basic and acidic residues" evidence="4">
    <location>
        <begin position="1275"/>
        <end position="1316"/>
    </location>
</feature>
<keyword evidence="2 3" id="KW-0040">ANK repeat</keyword>
<feature type="region of interest" description="Disordered" evidence="4">
    <location>
        <begin position="1471"/>
        <end position="1495"/>
    </location>
</feature>
<feature type="repeat" description="ANK" evidence="3">
    <location>
        <begin position="878"/>
        <end position="910"/>
    </location>
</feature>
<feature type="compositionally biased region" description="Low complexity" evidence="4">
    <location>
        <begin position="547"/>
        <end position="573"/>
    </location>
</feature>
<feature type="compositionally biased region" description="Low complexity" evidence="4">
    <location>
        <begin position="953"/>
        <end position="997"/>
    </location>
</feature>
<feature type="compositionally biased region" description="Polar residues" evidence="4">
    <location>
        <begin position="505"/>
        <end position="518"/>
    </location>
</feature>
<evidence type="ECO:0000256" key="2">
    <source>
        <dbReference type="ARBA" id="ARBA00023043"/>
    </source>
</evidence>
<feature type="compositionally biased region" description="Low complexity" evidence="4">
    <location>
        <begin position="770"/>
        <end position="787"/>
    </location>
</feature>
<feature type="compositionally biased region" description="Low complexity" evidence="4">
    <location>
        <begin position="232"/>
        <end position="248"/>
    </location>
</feature>
<feature type="repeat" description="ANK" evidence="3">
    <location>
        <begin position="810"/>
        <end position="842"/>
    </location>
</feature>
<gene>
    <name evidence="6" type="ORF">Cboi02_000024600</name>
</gene>
<keyword evidence="7" id="KW-1185">Reference proteome</keyword>
<feature type="compositionally biased region" description="Low complexity" evidence="4">
    <location>
        <begin position="78"/>
        <end position="96"/>
    </location>
</feature>
<feature type="compositionally biased region" description="Low complexity" evidence="4">
    <location>
        <begin position="461"/>
        <end position="504"/>
    </location>
</feature>
<dbReference type="InterPro" id="IPR036770">
    <property type="entry name" value="Ankyrin_rpt-contain_sf"/>
</dbReference>
<feature type="compositionally biased region" description="Low complexity" evidence="4">
    <location>
        <begin position="1344"/>
        <end position="1355"/>
    </location>
</feature>
<feature type="compositionally biased region" description="Acidic residues" evidence="4">
    <location>
        <begin position="1200"/>
        <end position="1221"/>
    </location>
</feature>
<dbReference type="PANTHER" id="PTHR24171">
    <property type="entry name" value="ANKYRIN REPEAT DOMAIN-CONTAINING PROTEIN 39-RELATED"/>
    <property type="match status" value="1"/>
</dbReference>
<evidence type="ECO:0000313" key="7">
    <source>
        <dbReference type="Proteomes" id="UP001165120"/>
    </source>
</evidence>
<dbReference type="InterPro" id="IPR002110">
    <property type="entry name" value="Ankyrin_rpt"/>
</dbReference>
<feature type="region of interest" description="Disordered" evidence="4">
    <location>
        <begin position="319"/>
        <end position="573"/>
    </location>
</feature>
<dbReference type="InterPro" id="IPR056015">
    <property type="entry name" value="DUF7593"/>
</dbReference>
<feature type="compositionally biased region" description="Basic and acidic residues" evidence="4">
    <location>
        <begin position="319"/>
        <end position="330"/>
    </location>
</feature>
<feature type="repeat" description="ANK" evidence="3">
    <location>
        <begin position="843"/>
        <end position="875"/>
    </location>
</feature>
<feature type="compositionally biased region" description="Low complexity" evidence="4">
    <location>
        <begin position="678"/>
        <end position="691"/>
    </location>
</feature>
<dbReference type="PROSITE" id="PS50088">
    <property type="entry name" value="ANK_REPEAT"/>
    <property type="match status" value="5"/>
</dbReference>
<feature type="compositionally biased region" description="Low complexity" evidence="4">
    <location>
        <begin position="8"/>
        <end position="59"/>
    </location>
</feature>
<dbReference type="SUPFAM" id="SSF48403">
    <property type="entry name" value="Ankyrin repeat"/>
    <property type="match status" value="1"/>
</dbReference>
<proteinExistence type="predicted"/>